<reference evidence="2 3" key="1">
    <citation type="journal article" date="2018" name="Cell">
        <title>The Chara Genome: Secondary Complexity and Implications for Plant Terrestrialization.</title>
        <authorList>
            <person name="Nishiyama T."/>
            <person name="Sakayama H."/>
            <person name="Vries J.D."/>
            <person name="Buschmann H."/>
            <person name="Saint-Marcoux D."/>
            <person name="Ullrich K.K."/>
            <person name="Haas F.B."/>
            <person name="Vanderstraeten L."/>
            <person name="Becker D."/>
            <person name="Lang D."/>
            <person name="Vosolsobe S."/>
            <person name="Rombauts S."/>
            <person name="Wilhelmsson P.K.I."/>
            <person name="Janitza P."/>
            <person name="Kern R."/>
            <person name="Heyl A."/>
            <person name="Rumpler F."/>
            <person name="Villalobos L.I.A.C."/>
            <person name="Clay J.M."/>
            <person name="Skokan R."/>
            <person name="Toyoda A."/>
            <person name="Suzuki Y."/>
            <person name="Kagoshima H."/>
            <person name="Schijlen E."/>
            <person name="Tajeshwar N."/>
            <person name="Catarino B."/>
            <person name="Hetherington A.J."/>
            <person name="Saltykova A."/>
            <person name="Bonnot C."/>
            <person name="Breuninger H."/>
            <person name="Symeonidi A."/>
            <person name="Radhakrishnan G.V."/>
            <person name="Van Nieuwerburgh F."/>
            <person name="Deforce D."/>
            <person name="Chang C."/>
            <person name="Karol K.G."/>
            <person name="Hedrich R."/>
            <person name="Ulvskov P."/>
            <person name="Glockner G."/>
            <person name="Delwiche C.F."/>
            <person name="Petrasek J."/>
            <person name="Van de Peer Y."/>
            <person name="Friml J."/>
            <person name="Beilby M."/>
            <person name="Dolan L."/>
            <person name="Kohara Y."/>
            <person name="Sugano S."/>
            <person name="Fujiyama A."/>
            <person name="Delaux P.-M."/>
            <person name="Quint M."/>
            <person name="TheiBen G."/>
            <person name="Hagemann M."/>
            <person name="Harholt J."/>
            <person name="Dunand C."/>
            <person name="Zachgo S."/>
            <person name="Langdale J."/>
            <person name="Maumus F."/>
            <person name="Straeten D.V.D."/>
            <person name="Gould S.B."/>
            <person name="Rensing S.A."/>
        </authorList>
    </citation>
    <scope>NUCLEOTIDE SEQUENCE [LARGE SCALE GENOMIC DNA]</scope>
    <source>
        <strain evidence="2 3">S276</strain>
    </source>
</reference>
<organism evidence="2 3">
    <name type="scientific">Chara braunii</name>
    <name type="common">Braun's stonewort</name>
    <dbReference type="NCBI Taxonomy" id="69332"/>
    <lineage>
        <taxon>Eukaryota</taxon>
        <taxon>Viridiplantae</taxon>
        <taxon>Streptophyta</taxon>
        <taxon>Charophyceae</taxon>
        <taxon>Charales</taxon>
        <taxon>Characeae</taxon>
        <taxon>Chara</taxon>
    </lineage>
</organism>
<dbReference type="SUPFAM" id="SSF54928">
    <property type="entry name" value="RNA-binding domain, RBD"/>
    <property type="match status" value="1"/>
</dbReference>
<evidence type="ECO:0000313" key="3">
    <source>
        <dbReference type="Proteomes" id="UP000265515"/>
    </source>
</evidence>
<feature type="region of interest" description="Disordered" evidence="1">
    <location>
        <begin position="202"/>
        <end position="258"/>
    </location>
</feature>
<sequence>MPGRLPKHGLLARRSLAALWDHFSAFGEVVVFEIDDKSFTASVGEHPAILDVTAVRVVFASRKDAENALAQGKYFRGHALHLAWGTAVSAGAAASPPLSTLVGTATTVTFDRGTNVAGSRCSGPNQLAIQEGAVATTTALSSRGDESVHATTLQPINQCATKPQKALSDSDGTTRDAADRQPTSVLCGSDVRELLDECPAGGAEAAPHSVFGSTTSISRAGGQVGESVEQESVAQEDAEGPTVTAASGNNPSAFENAHPMSLGSVQRARPGASQCIRITCGSSAETLSGNQALFKTGVQCGLVDIDFGSSEAHSRSGHRAEEPASWNLSGSAQEDGEGIYLAASSLIDDEGLGKSSVAMRNSQLIASCGNDRREGEVSGDANKGESGCEGLGGHHPGEGDEGEQEDGRNDSASAP</sequence>
<evidence type="ECO:0000256" key="1">
    <source>
        <dbReference type="SAM" id="MobiDB-lite"/>
    </source>
</evidence>
<gene>
    <name evidence="2" type="ORF">CBR_g4666</name>
</gene>
<proteinExistence type="predicted"/>
<comment type="caution">
    <text evidence="2">The sequence shown here is derived from an EMBL/GenBank/DDBJ whole genome shotgun (WGS) entry which is preliminary data.</text>
</comment>
<dbReference type="AlphaFoldDB" id="A0A388KIJ7"/>
<keyword evidence="3" id="KW-1185">Reference proteome</keyword>
<dbReference type="EMBL" id="BFEA01000121">
    <property type="protein sequence ID" value="GBG69838.1"/>
    <property type="molecule type" value="Genomic_DNA"/>
</dbReference>
<evidence type="ECO:0008006" key="4">
    <source>
        <dbReference type="Google" id="ProtNLM"/>
    </source>
</evidence>
<accession>A0A388KIJ7</accession>
<protein>
    <recommendedName>
        <fullName evidence="4">RRM domain-containing protein</fullName>
    </recommendedName>
</protein>
<dbReference type="InterPro" id="IPR035979">
    <property type="entry name" value="RBD_domain_sf"/>
</dbReference>
<feature type="compositionally biased region" description="Polar residues" evidence="1">
    <location>
        <begin position="244"/>
        <end position="253"/>
    </location>
</feature>
<name>A0A388KIJ7_CHABU</name>
<dbReference type="Proteomes" id="UP000265515">
    <property type="component" value="Unassembled WGS sequence"/>
</dbReference>
<dbReference type="Gramene" id="GBG69838">
    <property type="protein sequence ID" value="GBG69838"/>
    <property type="gene ID" value="CBR_g4666"/>
</dbReference>
<dbReference type="GO" id="GO:0003676">
    <property type="term" value="F:nucleic acid binding"/>
    <property type="evidence" value="ECO:0007669"/>
    <property type="project" value="InterPro"/>
</dbReference>
<evidence type="ECO:0000313" key="2">
    <source>
        <dbReference type="EMBL" id="GBG69838.1"/>
    </source>
</evidence>
<feature type="region of interest" description="Disordered" evidence="1">
    <location>
        <begin position="367"/>
        <end position="415"/>
    </location>
</feature>
<feature type="region of interest" description="Disordered" evidence="1">
    <location>
        <begin position="159"/>
        <end position="184"/>
    </location>
</feature>
<feature type="compositionally biased region" description="Basic and acidic residues" evidence="1">
    <location>
        <begin position="312"/>
        <end position="322"/>
    </location>
</feature>
<feature type="region of interest" description="Disordered" evidence="1">
    <location>
        <begin position="310"/>
        <end position="331"/>
    </location>
</feature>